<dbReference type="InterPro" id="IPR040441">
    <property type="entry name" value="CFA20/CFAP20DC"/>
</dbReference>
<proteinExistence type="predicted"/>
<dbReference type="InterPro" id="IPR007714">
    <property type="entry name" value="CFA20_dom"/>
</dbReference>
<organism evidence="3 4">
    <name type="scientific">Orchesella dallaii</name>
    <dbReference type="NCBI Taxonomy" id="48710"/>
    <lineage>
        <taxon>Eukaryota</taxon>
        <taxon>Metazoa</taxon>
        <taxon>Ecdysozoa</taxon>
        <taxon>Arthropoda</taxon>
        <taxon>Hexapoda</taxon>
        <taxon>Collembola</taxon>
        <taxon>Entomobryomorpha</taxon>
        <taxon>Entomobryoidea</taxon>
        <taxon>Orchesellidae</taxon>
        <taxon>Orchesellinae</taxon>
        <taxon>Orchesella</taxon>
    </lineage>
</organism>
<feature type="compositionally biased region" description="Polar residues" evidence="1">
    <location>
        <begin position="294"/>
        <end position="305"/>
    </location>
</feature>
<dbReference type="Pfam" id="PF05018">
    <property type="entry name" value="CFA20_dom"/>
    <property type="match status" value="1"/>
</dbReference>
<reference evidence="3 4" key="1">
    <citation type="submission" date="2024-08" db="EMBL/GenBank/DDBJ databases">
        <authorList>
            <person name="Cucini C."/>
            <person name="Frati F."/>
        </authorList>
    </citation>
    <scope>NUCLEOTIDE SEQUENCE [LARGE SCALE GENOMIC DNA]</scope>
</reference>
<feature type="domain" description="CFA20" evidence="2">
    <location>
        <begin position="31"/>
        <end position="213"/>
    </location>
</feature>
<feature type="region of interest" description="Disordered" evidence="1">
    <location>
        <begin position="470"/>
        <end position="496"/>
    </location>
</feature>
<comment type="caution">
    <text evidence="3">The sequence shown here is derived from an EMBL/GenBank/DDBJ whole genome shotgun (WGS) entry which is preliminary data.</text>
</comment>
<dbReference type="Proteomes" id="UP001642540">
    <property type="component" value="Unassembled WGS sequence"/>
</dbReference>
<dbReference type="PANTHER" id="PTHR12458">
    <property type="entry name" value="ORF PROTEIN"/>
    <property type="match status" value="1"/>
</dbReference>
<feature type="region of interest" description="Disordered" evidence="1">
    <location>
        <begin position="520"/>
        <end position="558"/>
    </location>
</feature>
<evidence type="ECO:0000256" key="1">
    <source>
        <dbReference type="SAM" id="MobiDB-lite"/>
    </source>
</evidence>
<evidence type="ECO:0000259" key="2">
    <source>
        <dbReference type="Pfam" id="PF05018"/>
    </source>
</evidence>
<feature type="region of interest" description="Disordered" evidence="1">
    <location>
        <begin position="286"/>
        <end position="305"/>
    </location>
</feature>
<protein>
    <recommendedName>
        <fullName evidence="2">CFA20 domain-containing protein</fullName>
    </recommendedName>
</protein>
<dbReference type="EMBL" id="CAXLJM020000004">
    <property type="protein sequence ID" value="CAL8070585.1"/>
    <property type="molecule type" value="Genomic_DNA"/>
</dbReference>
<accession>A0ABP1PLA7</accession>
<gene>
    <name evidence="3" type="ORF">ODALV1_LOCUS1317</name>
</gene>
<name>A0ABP1PLA7_9HEXA</name>
<evidence type="ECO:0000313" key="3">
    <source>
        <dbReference type="EMBL" id="CAL8070585.1"/>
    </source>
</evidence>
<evidence type="ECO:0000313" key="4">
    <source>
        <dbReference type="Proteomes" id="UP001642540"/>
    </source>
</evidence>
<sequence length="664" mass="75777">MANEECGVREKYAQKFKAEIDPYFQLYTTYSKPGLVSIFYNEDQRSFHNWGLEVGSGRKRGRIREAIDHQINTPVLEVAGNHDGSVYMVCPPDPSKCINVNMPYITMLMKDMHGYSSVEFTVLDSLGFSRKICAKNFKSRCVIGELNCEIPMRLSPTWNYASVNLDETLRNAFGTKLMSVQRIKINANVRVRRVYFSEEIFGYKRLPQEFRIKLTLTPQEKQEIQMYEEFLSNEPRQEPERSTPWSLPRLVLAKPDMQLPSYRPLRDKPVKKVEVIELPDEVDVDKYTNARGPSKSQPQSTSSNTGMLLDMLNKSIPPSKILLPTLSLIYPDKRSQAEADAMQAEKVAEYLRTKSGAKEIRFFNGGRGGGGGCEAADDGGGDSASKQEMNRLKKCIELEHFHPHPPSSDDAPEEQQPLQPITDWEKMQGQGPHHCKYTTMDLARYLKKREALGDYDLFRATVKNPRFLESKEETPVVEENYYNDERESSDGDPDVYDGYQPAQAQVESNPWVAHRVSNARASKTSFARRSTISKFTLQDPSRREGGGNGSGGDEDAVTEAESTESWIWTWAYNGASWSQTREINQKLLQDARQYYATNHSQRKSIVEARLPGHTQVRRHPPQKLPEEYRFAIPILPRSMKEDLRGTGGYFDLVFDNSTLPIEHY</sequence>
<keyword evidence="4" id="KW-1185">Reference proteome</keyword>
<feature type="compositionally biased region" description="Polar residues" evidence="1">
    <location>
        <begin position="520"/>
        <end position="539"/>
    </location>
</feature>